<dbReference type="RefSeq" id="WP_367973108.1">
    <property type="nucleotide sequence ID" value="NZ_JBFPEQ010000001.1"/>
</dbReference>
<protein>
    <recommendedName>
        <fullName evidence="3">Bacteriocin immunity protein</fullName>
    </recommendedName>
</protein>
<proteinExistence type="predicted"/>
<dbReference type="Proteomes" id="UP001556617">
    <property type="component" value="Unassembled WGS sequence"/>
</dbReference>
<reference evidence="1 2" key="1">
    <citation type="submission" date="2024-07" db="EMBL/GenBank/DDBJ databases">
        <authorList>
            <person name="Yun M."/>
        </authorList>
    </citation>
    <scope>NUCLEOTIDE SEQUENCE [LARGE SCALE GENOMIC DNA]</scope>
    <source>
        <strain evidence="1 2">MS01</strain>
    </source>
</reference>
<dbReference type="EMBL" id="JBFPER010000001">
    <property type="protein sequence ID" value="MEX0379819.1"/>
    <property type="molecule type" value="Genomic_DNA"/>
</dbReference>
<organism evidence="1 2">
    <name type="scientific">Leuconostoc aquikimchii</name>
    <dbReference type="NCBI Taxonomy" id="3236804"/>
    <lineage>
        <taxon>Bacteria</taxon>
        <taxon>Bacillati</taxon>
        <taxon>Bacillota</taxon>
        <taxon>Bacilli</taxon>
        <taxon>Lactobacillales</taxon>
        <taxon>Lactobacillaceae</taxon>
        <taxon>Leuconostoc</taxon>
    </lineage>
</organism>
<comment type="caution">
    <text evidence="1">The sequence shown here is derived from an EMBL/GenBank/DDBJ whole genome shotgun (WGS) entry which is preliminary data.</text>
</comment>
<evidence type="ECO:0008006" key="3">
    <source>
        <dbReference type="Google" id="ProtNLM"/>
    </source>
</evidence>
<gene>
    <name evidence="1" type="ORF">AB3K24_00380</name>
</gene>
<accession>A0ABV3S076</accession>
<name>A0ABV3S076_9LACO</name>
<evidence type="ECO:0000313" key="1">
    <source>
        <dbReference type="EMBL" id="MEX0379819.1"/>
    </source>
</evidence>
<sequence>MNNKKIKFWQMVNEVATDSNSDISGQEREILAHTNQSMKDGIVDIKVAEDLKYKLSEQFLTQGSLSARLVPIQSELLRLYLGYGRRDNISL</sequence>
<evidence type="ECO:0000313" key="2">
    <source>
        <dbReference type="Proteomes" id="UP001556617"/>
    </source>
</evidence>
<keyword evidence="2" id="KW-1185">Reference proteome</keyword>